<feature type="repeat" description="Solcar" evidence="10">
    <location>
        <begin position="284"/>
        <end position="374"/>
    </location>
</feature>
<dbReference type="EMBL" id="NBII01000008">
    <property type="protein sequence ID" value="PAV16346.1"/>
    <property type="molecule type" value="Genomic_DNA"/>
</dbReference>
<keyword evidence="6" id="KW-0999">Mitochondrion inner membrane</keyword>
<comment type="similarity">
    <text evidence="2 11">Belongs to the mitochondrial carrier (TC 2.A.29) family.</text>
</comment>
<dbReference type="Gene3D" id="1.50.40.10">
    <property type="entry name" value="Mitochondrial carrier domain"/>
    <property type="match status" value="1"/>
</dbReference>
<evidence type="ECO:0000313" key="14">
    <source>
        <dbReference type="Proteomes" id="UP000217199"/>
    </source>
</evidence>
<keyword evidence="7" id="KW-1133">Transmembrane helix</keyword>
<evidence type="ECO:0000256" key="6">
    <source>
        <dbReference type="ARBA" id="ARBA00022792"/>
    </source>
</evidence>
<dbReference type="OrthoDB" id="270584at2759"/>
<evidence type="ECO:0000256" key="8">
    <source>
        <dbReference type="ARBA" id="ARBA00023128"/>
    </source>
</evidence>
<dbReference type="PRINTS" id="PR00926">
    <property type="entry name" value="MITOCARRIER"/>
</dbReference>
<proteinExistence type="inferred from homology"/>
<feature type="region of interest" description="Disordered" evidence="12">
    <location>
        <begin position="156"/>
        <end position="181"/>
    </location>
</feature>
<keyword evidence="8" id="KW-0496">Mitochondrion</keyword>
<evidence type="ECO:0000256" key="12">
    <source>
        <dbReference type="SAM" id="MobiDB-lite"/>
    </source>
</evidence>
<protein>
    <submittedName>
        <fullName evidence="13">Mitochondrial carrier</fullName>
    </submittedName>
</protein>
<reference evidence="13 14" key="1">
    <citation type="journal article" date="2017" name="Mol. Ecol.">
        <title>Comparative and population genomic landscape of Phellinus noxius: A hypervariable fungus causing root rot in trees.</title>
        <authorList>
            <person name="Chung C.L."/>
            <person name="Lee T.J."/>
            <person name="Akiba M."/>
            <person name="Lee H.H."/>
            <person name="Kuo T.H."/>
            <person name="Liu D."/>
            <person name="Ke H.M."/>
            <person name="Yokoi T."/>
            <person name="Roa M.B."/>
            <person name="Lu M.J."/>
            <person name="Chang Y.Y."/>
            <person name="Ann P.J."/>
            <person name="Tsai J.N."/>
            <person name="Chen C.Y."/>
            <person name="Tzean S.S."/>
            <person name="Ota Y."/>
            <person name="Hattori T."/>
            <person name="Sahashi N."/>
            <person name="Liou R.F."/>
            <person name="Kikuchi T."/>
            <person name="Tsai I.J."/>
        </authorList>
    </citation>
    <scope>NUCLEOTIDE SEQUENCE [LARGE SCALE GENOMIC DNA]</scope>
    <source>
        <strain evidence="13 14">FFPRI411160</strain>
    </source>
</reference>
<keyword evidence="14" id="KW-1185">Reference proteome</keyword>
<evidence type="ECO:0000256" key="2">
    <source>
        <dbReference type="ARBA" id="ARBA00006375"/>
    </source>
</evidence>
<dbReference type="InParanoid" id="A0A286U9X0"/>
<keyword evidence="9 10" id="KW-0472">Membrane</keyword>
<evidence type="ECO:0000256" key="3">
    <source>
        <dbReference type="ARBA" id="ARBA00022448"/>
    </source>
</evidence>
<evidence type="ECO:0000256" key="9">
    <source>
        <dbReference type="ARBA" id="ARBA00023136"/>
    </source>
</evidence>
<comment type="caution">
    <text evidence="13">The sequence shown here is derived from an EMBL/GenBank/DDBJ whole genome shotgun (WGS) entry which is preliminary data.</text>
</comment>
<accession>A0A286U9X0</accession>
<dbReference type="PANTHER" id="PTHR24089">
    <property type="entry name" value="SOLUTE CARRIER FAMILY 25"/>
    <property type="match status" value="1"/>
</dbReference>
<comment type="subcellular location">
    <subcellularLocation>
        <location evidence="1">Mitochondrion inner membrane</location>
        <topology evidence="1">Multi-pass membrane protein</topology>
    </subcellularLocation>
</comment>
<keyword evidence="4 10" id="KW-0812">Transmembrane</keyword>
<dbReference type="InterPro" id="IPR002167">
    <property type="entry name" value="GDC-like"/>
</dbReference>
<evidence type="ECO:0000256" key="4">
    <source>
        <dbReference type="ARBA" id="ARBA00022692"/>
    </source>
</evidence>
<dbReference type="InterPro" id="IPR018108">
    <property type="entry name" value="MCP_transmembrane"/>
</dbReference>
<evidence type="ECO:0000256" key="5">
    <source>
        <dbReference type="ARBA" id="ARBA00022737"/>
    </source>
</evidence>
<name>A0A286U9X0_9AGAM</name>
<dbReference type="InterPro" id="IPR023395">
    <property type="entry name" value="MCP_dom_sf"/>
</dbReference>
<evidence type="ECO:0000313" key="13">
    <source>
        <dbReference type="EMBL" id="PAV16346.1"/>
    </source>
</evidence>
<evidence type="ECO:0000256" key="1">
    <source>
        <dbReference type="ARBA" id="ARBA00004448"/>
    </source>
</evidence>
<dbReference type="SUPFAM" id="SSF103506">
    <property type="entry name" value="Mitochondrial carrier"/>
    <property type="match status" value="1"/>
</dbReference>
<sequence length="377" mass="41894">MTLDAPVSSKSKNKDTKYLLRSGLAGGVAGCVAKTVVAPLDRVKILFQTSNPDFQKYAGTWSGAYRAGVEIYRFHGVRGLLQGHSATLLRIFPYAAIKYMFYDQIHHTLMPTREHETNLRRFAAGSLSGTLSICVTYPLELIRVRLAYVTRSPETSGVLNRSSASNNVITPNSHHSQSVSPRRTLRDAVSDIYHESSRFKPSMPFLTELRTTFSPSTTNDARSLVSPTRTIRAHLFYYFPVFSFYRGFTVSLVGMIPYAGTSFLTWGYLRALLIPESPHKGSRPTPVMDLAIGAVAGSVSQTVSYPLEIIRRRMQVGGITNGDPRSWLTFGETVRKIYAARGWGGFYIGLSIGYAKVIPLTATSFAVWQWGKRLLDI</sequence>
<dbReference type="FunCoup" id="A0A286U9X0">
    <property type="interactions" value="96"/>
</dbReference>
<organism evidence="13 14">
    <name type="scientific">Pyrrhoderma noxium</name>
    <dbReference type="NCBI Taxonomy" id="2282107"/>
    <lineage>
        <taxon>Eukaryota</taxon>
        <taxon>Fungi</taxon>
        <taxon>Dikarya</taxon>
        <taxon>Basidiomycota</taxon>
        <taxon>Agaricomycotina</taxon>
        <taxon>Agaricomycetes</taxon>
        <taxon>Hymenochaetales</taxon>
        <taxon>Hymenochaetaceae</taxon>
        <taxon>Pyrrhoderma</taxon>
    </lineage>
</organism>
<dbReference type="GO" id="GO:0055085">
    <property type="term" value="P:transmembrane transport"/>
    <property type="evidence" value="ECO:0007669"/>
    <property type="project" value="InterPro"/>
</dbReference>
<dbReference type="Pfam" id="PF00153">
    <property type="entry name" value="Mito_carr"/>
    <property type="match status" value="3"/>
</dbReference>
<dbReference type="GO" id="GO:0005743">
    <property type="term" value="C:mitochondrial inner membrane"/>
    <property type="evidence" value="ECO:0007669"/>
    <property type="project" value="UniProtKB-SubCell"/>
</dbReference>
<dbReference type="STRING" id="2282107.A0A286U9X0"/>
<evidence type="ECO:0000256" key="7">
    <source>
        <dbReference type="ARBA" id="ARBA00022989"/>
    </source>
</evidence>
<dbReference type="PROSITE" id="PS50920">
    <property type="entry name" value="SOLCAR"/>
    <property type="match status" value="2"/>
</dbReference>
<gene>
    <name evidence="13" type="ORF">PNOK_0796600</name>
</gene>
<evidence type="ECO:0000256" key="11">
    <source>
        <dbReference type="RuleBase" id="RU000488"/>
    </source>
</evidence>
<dbReference type="PRINTS" id="PR00928">
    <property type="entry name" value="GRAVESDC"/>
</dbReference>
<feature type="repeat" description="Solcar" evidence="10">
    <location>
        <begin position="17"/>
        <end position="108"/>
    </location>
</feature>
<dbReference type="InterPro" id="IPR002067">
    <property type="entry name" value="MCP"/>
</dbReference>
<dbReference type="AlphaFoldDB" id="A0A286U9X0"/>
<keyword evidence="5" id="KW-0677">Repeat</keyword>
<evidence type="ECO:0000256" key="10">
    <source>
        <dbReference type="PROSITE-ProRule" id="PRU00282"/>
    </source>
</evidence>
<dbReference type="Proteomes" id="UP000217199">
    <property type="component" value="Unassembled WGS sequence"/>
</dbReference>
<keyword evidence="3 11" id="KW-0813">Transport</keyword>